<evidence type="ECO:0000313" key="2">
    <source>
        <dbReference type="EMBL" id="KDR41579.1"/>
    </source>
</evidence>
<comment type="caution">
    <text evidence="2">The sequence shown here is derived from an EMBL/GenBank/DDBJ whole genome shotgun (WGS) entry which is preliminary data.</text>
</comment>
<dbReference type="RefSeq" id="WP_035939484.1">
    <property type="nucleotide sequence ID" value="NZ_CADFFX010000001.1"/>
</dbReference>
<evidence type="ECO:0000313" key="3">
    <source>
        <dbReference type="Proteomes" id="UP000027466"/>
    </source>
</evidence>
<sequence length="151" mass="14872">MLRKFAPFIAAGVIASVVSACASAPAQSPAQLLSAVHTQVGIACTAAVPSLNSIKALEPGLTADQAAVVDKVYSDAIAFCAVHDSVSVASVQAFANTSIPAALQLVNDSSLSQNDKTLVAIGAIALQTALNTAIAQFNAAAPASAPVGASA</sequence>
<organism evidence="2 3">
    <name type="scientific">Caballeronia glathei</name>
    <dbReference type="NCBI Taxonomy" id="60547"/>
    <lineage>
        <taxon>Bacteria</taxon>
        <taxon>Pseudomonadati</taxon>
        <taxon>Pseudomonadota</taxon>
        <taxon>Betaproteobacteria</taxon>
        <taxon>Burkholderiales</taxon>
        <taxon>Burkholderiaceae</taxon>
        <taxon>Caballeronia</taxon>
    </lineage>
</organism>
<evidence type="ECO:0000256" key="1">
    <source>
        <dbReference type="SAM" id="SignalP"/>
    </source>
</evidence>
<protein>
    <submittedName>
        <fullName evidence="2">Uncharacterized protein</fullName>
    </submittedName>
</protein>
<dbReference type="Proteomes" id="UP000027466">
    <property type="component" value="Unassembled WGS sequence"/>
</dbReference>
<reference evidence="2 3" key="1">
    <citation type="submission" date="2014-03" db="EMBL/GenBank/DDBJ databases">
        <title>Draft Genome Sequences of Four Burkholderia Strains.</title>
        <authorList>
            <person name="Liu X.Y."/>
            <person name="Li C.X."/>
            <person name="Xu J.H."/>
        </authorList>
    </citation>
    <scope>NUCLEOTIDE SEQUENCE [LARGE SCALE GENOMIC DNA]</scope>
    <source>
        <strain evidence="2 3">DSM 50014</strain>
    </source>
</reference>
<keyword evidence="3" id="KW-1185">Reference proteome</keyword>
<feature type="chain" id="PRO_5007372288" evidence="1">
    <location>
        <begin position="23"/>
        <end position="151"/>
    </location>
</feature>
<dbReference type="AlphaFoldDB" id="A0A069PNY4"/>
<gene>
    <name evidence="2" type="ORF">BG61_16620</name>
</gene>
<accession>A0A069PNY4</accession>
<dbReference type="EMBL" id="JFHC01000026">
    <property type="protein sequence ID" value="KDR41579.1"/>
    <property type="molecule type" value="Genomic_DNA"/>
</dbReference>
<name>A0A069PNY4_9BURK</name>
<feature type="signal peptide" evidence="1">
    <location>
        <begin position="1"/>
        <end position="22"/>
    </location>
</feature>
<dbReference type="STRING" id="60547.GCA_000751215_06375"/>
<dbReference type="PROSITE" id="PS51257">
    <property type="entry name" value="PROKAR_LIPOPROTEIN"/>
    <property type="match status" value="1"/>
</dbReference>
<keyword evidence="1" id="KW-0732">Signal</keyword>
<proteinExistence type="predicted"/>